<reference evidence="2 3" key="1">
    <citation type="submission" date="2016-06" db="EMBL/GenBank/DDBJ databases">
        <title>Draft genome of Moraxella lacunata CCUG 57757A.</title>
        <authorList>
            <person name="Salva-Serra F."/>
            <person name="Engstrom-Jakobsson H."/>
            <person name="Thorell K."/>
            <person name="Gonzales-Siles L."/>
            <person name="Karlsson R."/>
            <person name="Boulund F."/>
            <person name="Engstrand L."/>
            <person name="Kristiansson E."/>
            <person name="Moore E."/>
        </authorList>
    </citation>
    <scope>NUCLEOTIDE SEQUENCE [LARGE SCALE GENOMIC DNA]</scope>
    <source>
        <strain evidence="2 3">CCUG 57757A</strain>
    </source>
</reference>
<evidence type="ECO:0000259" key="1">
    <source>
        <dbReference type="Pfam" id="PF09346"/>
    </source>
</evidence>
<proteinExistence type="predicted"/>
<evidence type="ECO:0000313" key="2">
    <source>
        <dbReference type="EMBL" id="OBX65537.1"/>
    </source>
</evidence>
<dbReference type="Gene3D" id="3.40.1580.10">
    <property type="entry name" value="SMI1/KNR4-like"/>
    <property type="match status" value="1"/>
</dbReference>
<gene>
    <name evidence="2" type="ORF">A9309_02165</name>
</gene>
<dbReference type="AlphaFoldDB" id="A0A1B8Q735"/>
<feature type="domain" description="Knr4/Smi1-like" evidence="1">
    <location>
        <begin position="7"/>
        <end position="142"/>
    </location>
</feature>
<dbReference type="Pfam" id="PF09346">
    <property type="entry name" value="SMI1_KNR4"/>
    <property type="match status" value="1"/>
</dbReference>
<dbReference type="EMBL" id="LZMS01000034">
    <property type="protein sequence ID" value="OBX65537.1"/>
    <property type="molecule type" value="Genomic_DNA"/>
</dbReference>
<dbReference type="Proteomes" id="UP000092607">
    <property type="component" value="Unassembled WGS sequence"/>
</dbReference>
<name>A0A1B8Q735_MORLA</name>
<accession>A0A1B8Q735</accession>
<dbReference type="InterPro" id="IPR037883">
    <property type="entry name" value="Knr4/Smi1-like_sf"/>
</dbReference>
<evidence type="ECO:0000313" key="3">
    <source>
        <dbReference type="Proteomes" id="UP000092607"/>
    </source>
</evidence>
<sequence>MNYLQYLDYLEKTYEVTLPSLYKQLAKDDMLDMQTGVPNWYQDVFPKLVQNPPFLLVSYEYELYSPDEMIACTKDHLPSQDDGDWFYLKPEYENRLVMFAQCGNGDCYAFYYEHDKHSEPQIVRICHDCESEYVAKNLQEFMVYKMLEVALVGQDSPNIKEYLLAQLRTHSPYLTPVQIERLNDVYQKEPVKNNHGDWVLLNNDEFDTLVDELIPFDKRDETFELYEYE</sequence>
<organism evidence="2 3">
    <name type="scientific">Moraxella lacunata</name>
    <dbReference type="NCBI Taxonomy" id="477"/>
    <lineage>
        <taxon>Bacteria</taxon>
        <taxon>Pseudomonadati</taxon>
        <taxon>Pseudomonadota</taxon>
        <taxon>Gammaproteobacteria</taxon>
        <taxon>Moraxellales</taxon>
        <taxon>Moraxellaceae</taxon>
        <taxon>Moraxella</taxon>
    </lineage>
</organism>
<comment type="caution">
    <text evidence="2">The sequence shown here is derived from an EMBL/GenBank/DDBJ whole genome shotgun (WGS) entry which is preliminary data.</text>
</comment>
<protein>
    <recommendedName>
        <fullName evidence="1">Knr4/Smi1-like domain-containing protein</fullName>
    </recommendedName>
</protein>
<dbReference type="RefSeq" id="WP_065256610.1">
    <property type="nucleotide sequence ID" value="NZ_JARDJM010000005.1"/>
</dbReference>
<dbReference type="SUPFAM" id="SSF160631">
    <property type="entry name" value="SMI1/KNR4-like"/>
    <property type="match status" value="1"/>
</dbReference>
<dbReference type="InterPro" id="IPR018958">
    <property type="entry name" value="Knr4/Smi1-like_dom"/>
</dbReference>